<comment type="caution">
    <text evidence="1">The sequence shown here is derived from an EMBL/GenBank/DDBJ whole genome shotgun (WGS) entry which is preliminary data.</text>
</comment>
<evidence type="ECO:0008006" key="3">
    <source>
        <dbReference type="Google" id="ProtNLM"/>
    </source>
</evidence>
<keyword evidence="2" id="KW-1185">Reference proteome</keyword>
<dbReference type="RefSeq" id="WP_261185459.1">
    <property type="nucleotide sequence ID" value="NZ_JAXBLV010000024.1"/>
</dbReference>
<evidence type="ECO:0000313" key="1">
    <source>
        <dbReference type="EMBL" id="MDY3558297.1"/>
    </source>
</evidence>
<accession>A0ABU5EUI5</accession>
<organism evidence="1 2">
    <name type="scientific">Gemmata algarum</name>
    <dbReference type="NCBI Taxonomy" id="2975278"/>
    <lineage>
        <taxon>Bacteria</taxon>
        <taxon>Pseudomonadati</taxon>
        <taxon>Planctomycetota</taxon>
        <taxon>Planctomycetia</taxon>
        <taxon>Gemmatales</taxon>
        <taxon>Gemmataceae</taxon>
        <taxon>Gemmata</taxon>
    </lineage>
</organism>
<evidence type="ECO:0000313" key="2">
    <source>
        <dbReference type="Proteomes" id="UP001272242"/>
    </source>
</evidence>
<reference evidence="2" key="1">
    <citation type="journal article" date="2023" name="Mar. Drugs">
        <title>Gemmata algarum, a Novel Planctomycete Isolated from an Algal Mat, Displays Antimicrobial Activity.</title>
        <authorList>
            <person name="Kumar G."/>
            <person name="Kallscheuer N."/>
            <person name="Kashif M."/>
            <person name="Ahamad S."/>
            <person name="Jagadeeshwari U."/>
            <person name="Pannikurungottu S."/>
            <person name="Haufschild T."/>
            <person name="Kabuu M."/>
            <person name="Sasikala C."/>
            <person name="Jogler C."/>
            <person name="Ramana C."/>
        </authorList>
    </citation>
    <scope>NUCLEOTIDE SEQUENCE [LARGE SCALE GENOMIC DNA]</scope>
    <source>
        <strain evidence="2">JC673</strain>
    </source>
</reference>
<proteinExistence type="predicted"/>
<sequence>MNPTRRDALATALAVAANSGGSYLQPARGEERKLTLATFETDVTIPLGHPCMGGGIAPAKEVLDPLLAHGFVLLGAGKPVVFVTLDWCEVRNGAYEMFREVIAKAVGTEPVRVMLCAVHQHDAPVADLEAQQLLERYKAKGAICDLAFLEKAVGRVAGAAKACLKEAKPVTHLGTGEAKVEKVASNRRYLDADGKVRYDRMSATRDPKIRDADEGTVDPLLKTISFWNGDTPLCALSAYATHPMSYYGRGGVTADFVGIARRKRQGETKGAFQMYASGCSGNVTAGKYNDGSTDNRGALAARIHAAMAAVWRATKKAPVKGASFRSVPLVLEPRSSEGFSEEALLKKLKDDPKPFGQCLAALGLSWKRRCDSGKPIDLPVLDFGGAAVTLLPAESYVEYQLAAQEARPNGFVLVAGYGECGPGYIPIERAWKENDGNLADWCWVNPGSEKRMREAISKALEL</sequence>
<protein>
    <recommendedName>
        <fullName evidence="3">Neutral/alkaline non-lysosomal ceramidase N-terminal domain-containing protein</fullName>
    </recommendedName>
</protein>
<dbReference type="Proteomes" id="UP001272242">
    <property type="component" value="Unassembled WGS sequence"/>
</dbReference>
<dbReference type="EMBL" id="JAXBLV010000024">
    <property type="protein sequence ID" value="MDY3558297.1"/>
    <property type="molecule type" value="Genomic_DNA"/>
</dbReference>
<gene>
    <name evidence="1" type="ORF">R5W23_004992</name>
</gene>
<name>A0ABU5EUI5_9BACT</name>